<feature type="compositionally biased region" description="Basic and acidic residues" evidence="1">
    <location>
        <begin position="639"/>
        <end position="649"/>
    </location>
</feature>
<protein>
    <submittedName>
        <fullName evidence="2">Retrograde transporter protein</fullName>
    </submittedName>
</protein>
<gene>
    <name evidence="2" type="ORF">BKCO1_6900015</name>
</gene>
<feature type="compositionally biased region" description="Acidic residues" evidence="1">
    <location>
        <begin position="504"/>
        <end position="514"/>
    </location>
</feature>
<feature type="region of interest" description="Disordered" evidence="1">
    <location>
        <begin position="302"/>
        <end position="332"/>
    </location>
</feature>
<feature type="compositionally biased region" description="Low complexity" evidence="1">
    <location>
        <begin position="403"/>
        <end position="414"/>
    </location>
</feature>
<feature type="compositionally biased region" description="Pro residues" evidence="1">
    <location>
        <begin position="89"/>
        <end position="101"/>
    </location>
</feature>
<evidence type="ECO:0000256" key="1">
    <source>
        <dbReference type="SAM" id="MobiDB-lite"/>
    </source>
</evidence>
<evidence type="ECO:0000313" key="2">
    <source>
        <dbReference type="EMBL" id="OJD29954.1"/>
    </source>
</evidence>
<feature type="compositionally biased region" description="Acidic residues" evidence="1">
    <location>
        <begin position="607"/>
        <end position="616"/>
    </location>
</feature>
<comment type="caution">
    <text evidence="2">The sequence shown here is derived from an EMBL/GenBank/DDBJ whole genome shotgun (WGS) entry which is preliminary data.</text>
</comment>
<dbReference type="AlphaFoldDB" id="A0A1J9QPI2"/>
<evidence type="ECO:0000313" key="3">
    <source>
        <dbReference type="Proteomes" id="UP000183809"/>
    </source>
</evidence>
<keyword evidence="3" id="KW-1185">Reference proteome</keyword>
<accession>A0A1J9QPI2</accession>
<reference evidence="2 3" key="1">
    <citation type="submission" date="2016-10" db="EMBL/GenBank/DDBJ databases">
        <title>Proteomics and genomics reveal pathogen-plant mechanisms compatible with a hemibiotrophic lifestyle of Diplodia corticola.</title>
        <authorList>
            <person name="Fernandes I."/>
            <person name="De Jonge R."/>
            <person name="Van De Peer Y."/>
            <person name="Devreese B."/>
            <person name="Alves A."/>
            <person name="Esteves A.C."/>
        </authorList>
    </citation>
    <scope>NUCLEOTIDE SEQUENCE [LARGE SCALE GENOMIC DNA]</scope>
    <source>
        <strain evidence="2 3">CBS 112549</strain>
    </source>
</reference>
<proteinExistence type="predicted"/>
<feature type="region of interest" description="Disordered" evidence="1">
    <location>
        <begin position="400"/>
        <end position="472"/>
    </location>
</feature>
<feature type="compositionally biased region" description="Acidic residues" evidence="1">
    <location>
        <begin position="626"/>
        <end position="638"/>
    </location>
</feature>
<dbReference type="Proteomes" id="UP000183809">
    <property type="component" value="Unassembled WGS sequence"/>
</dbReference>
<feature type="region of interest" description="Disordered" evidence="1">
    <location>
        <begin position="504"/>
        <end position="663"/>
    </location>
</feature>
<dbReference type="EMBL" id="MNUE01000069">
    <property type="protein sequence ID" value="OJD29954.1"/>
    <property type="molecule type" value="Genomic_DNA"/>
</dbReference>
<dbReference type="OrthoDB" id="5355528at2759"/>
<name>A0A1J9QPI2_9PEZI</name>
<sequence length="663" mass="70621">MQSMFRLPWSTENPAMDKAQLAQLQKQRPVVDIPLLSKLKRKRTDSPEPCPPSYPPQHVTKKWKYANSGDVCPVVEIGKPDRPVLDAPSPAPAPTPAPAPAALPRVKSSEKAGDASAPRVETRPLTVKMEDADPVAALDASPSSQPRATIQEELPAASATSVEVDPTAYTPLQQAIETHFNQEILLKHNELRLIEQELAKCQIALEQVRRCQLIPYPGTDAASTDVSCGVGPALQPRHGFTTPEQPAPWGVTEGPYGRHYAKWLIPDPKFDSVPVASLQAGGRAHAGLSEGRATRGSLAELPMAGKSRSSRASAGSKLQALGDPSAPKIDPLLHKRSTDGKWVRLFCHHPDCRHSNFSNTQGFLNHCRIKHNQKFESHDQAAVECGIPVDVNELGVVLPNSETTPSTPATGAAPNLNGPFVHPLIKSNPPTKSKPLPPRALPKKETPAAPGNVQTPDAKPKAPKTSFVPSPQTPALNALLQKQGFDGDLNKLVDFARTKVDLPDMDTESDEDAEQSPVTAPKSTAAVKKSASDATPRGPPLSRLPARGGMAPASIATTGLHPASGAPPRLQHSNSSASSAAGGNPESPTMELSPHTLDSAPGLVTDHEDDDDDEEDGRSVAMRDEDYGDDNVVVEDGSDVEREARRAKSVEGFVPKAGGSSRK</sequence>
<dbReference type="STRING" id="236234.A0A1J9QPI2"/>
<feature type="compositionally biased region" description="Low complexity" evidence="1">
    <location>
        <begin position="573"/>
        <end position="584"/>
    </location>
</feature>
<dbReference type="GeneID" id="31018694"/>
<feature type="region of interest" description="Disordered" evidence="1">
    <location>
        <begin position="83"/>
        <end position="147"/>
    </location>
</feature>
<dbReference type="RefSeq" id="XP_020126214.1">
    <property type="nucleotide sequence ID" value="XM_020278433.1"/>
</dbReference>
<organism evidence="2 3">
    <name type="scientific">Diplodia corticola</name>
    <dbReference type="NCBI Taxonomy" id="236234"/>
    <lineage>
        <taxon>Eukaryota</taxon>
        <taxon>Fungi</taxon>
        <taxon>Dikarya</taxon>
        <taxon>Ascomycota</taxon>
        <taxon>Pezizomycotina</taxon>
        <taxon>Dothideomycetes</taxon>
        <taxon>Dothideomycetes incertae sedis</taxon>
        <taxon>Botryosphaeriales</taxon>
        <taxon>Botryosphaeriaceae</taxon>
        <taxon>Diplodia</taxon>
    </lineage>
</organism>
<feature type="region of interest" description="Disordered" evidence="1">
    <location>
        <begin position="22"/>
        <end position="58"/>
    </location>
</feature>
<feature type="compositionally biased region" description="Low complexity" evidence="1">
    <location>
        <begin position="304"/>
        <end position="317"/>
    </location>
</feature>